<dbReference type="NCBIfam" id="TIGR02913">
    <property type="entry name" value="HAF_rpt"/>
    <property type="match status" value="4"/>
</dbReference>
<dbReference type="OrthoDB" id="5791889at2"/>
<protein>
    <submittedName>
        <fullName evidence="1">Uncharacterized protein</fullName>
    </submittedName>
</protein>
<keyword evidence="2" id="KW-1185">Reference proteome</keyword>
<proteinExistence type="predicted"/>
<dbReference type="Proteomes" id="UP000287394">
    <property type="component" value="Chromosome"/>
</dbReference>
<dbReference type="RefSeq" id="WP_119323455.1">
    <property type="nucleotide sequence ID" value="NZ_AP025739.1"/>
</dbReference>
<organism evidence="1 2">
    <name type="scientific">Capsulimonas corticalis</name>
    <dbReference type="NCBI Taxonomy" id="2219043"/>
    <lineage>
        <taxon>Bacteria</taxon>
        <taxon>Bacillati</taxon>
        <taxon>Armatimonadota</taxon>
        <taxon>Armatimonadia</taxon>
        <taxon>Capsulimonadales</taxon>
        <taxon>Capsulimonadaceae</taxon>
        <taxon>Capsulimonas</taxon>
    </lineage>
</organism>
<dbReference type="AlphaFoldDB" id="A0A402D1Q2"/>
<dbReference type="InterPro" id="IPR014262">
    <property type="entry name" value="HAF_rpt"/>
</dbReference>
<gene>
    <name evidence="1" type="ORF">CCAX7_007520</name>
</gene>
<evidence type="ECO:0000313" key="2">
    <source>
        <dbReference type="Proteomes" id="UP000287394"/>
    </source>
</evidence>
<name>A0A402D1Q2_9BACT</name>
<accession>A0A402D1Q2</accession>
<dbReference type="KEGG" id="ccot:CCAX7_007520"/>
<evidence type="ECO:0000313" key="1">
    <source>
        <dbReference type="EMBL" id="BDI28701.1"/>
    </source>
</evidence>
<reference evidence="1 2" key="1">
    <citation type="journal article" date="2019" name="Int. J. Syst. Evol. Microbiol.">
        <title>Capsulimonas corticalis gen. nov., sp. nov., an aerobic capsulated bacterium, of a novel bacterial order, Capsulimonadales ord. nov., of the class Armatimonadia of the phylum Armatimonadetes.</title>
        <authorList>
            <person name="Li J."/>
            <person name="Kudo C."/>
            <person name="Tonouchi A."/>
        </authorList>
    </citation>
    <scope>NUCLEOTIDE SEQUENCE [LARGE SCALE GENOMIC DNA]</scope>
    <source>
        <strain evidence="1 2">AX-7</strain>
    </source>
</reference>
<sequence>MHPTQYFGAALIAAALCALPPASLPGEALVPVQPPSYSVTDLGPIANVADDVALDVGDDGGVSLYVAVGTQVRAARWRDGKMLVLKPAPGYRNSVARATNGLGDLAGWSSTSANPVDSLATTRAFLYRQKKTTMLGTLGGRNSRAFDVSDGGEVVGVADVDAHISHAFLAHGAALQDLGVLPGGSFSAAYAINAAGEVVGVADTARFVRRAVAWRNGKIIDLGALPGGTSSCALAVNNHGDIAGYSETQDGVHAFLYTQGRMQDLGALKFDPSSASAINDRGEVVGASSVSAHGRRAFLWREGRMEDLNTRIASDSGWTLTSASSISNSEKIVCSGSRRGEPNHALLLTSVSSKTNP</sequence>
<dbReference type="EMBL" id="AP025739">
    <property type="protein sequence ID" value="BDI28701.1"/>
    <property type="molecule type" value="Genomic_DNA"/>
</dbReference>